<evidence type="ECO:0000313" key="2">
    <source>
        <dbReference type="Proteomes" id="UP000269301"/>
    </source>
</evidence>
<evidence type="ECO:0000313" key="1">
    <source>
        <dbReference type="EMBL" id="RKQ33851.1"/>
    </source>
</evidence>
<organism evidence="1 2">
    <name type="scientific">Oceanobacillus halophilus</name>
    <dbReference type="NCBI Taxonomy" id="930130"/>
    <lineage>
        <taxon>Bacteria</taxon>
        <taxon>Bacillati</taxon>
        <taxon>Bacillota</taxon>
        <taxon>Bacilli</taxon>
        <taxon>Bacillales</taxon>
        <taxon>Bacillaceae</taxon>
        <taxon>Oceanobacillus</taxon>
    </lineage>
</organism>
<accession>A0A495A644</accession>
<sequence>MKRIVILGGSGAGKSTLAKQLGSILHIPFYHLDALHWQPGWKPLNKDDFIKKQEEILQQESWIIDGNYSGTMDKRLELADTVIFLHYRTILYLYRITKRRIQYHNKTRPDMGKDCPEKIDWEFFQWVKNFNKEKAPALRKKIAKLENTNVLVFRSPKELNTFLMKLEKTTKKPNDS</sequence>
<dbReference type="Gene3D" id="3.40.50.300">
    <property type="entry name" value="P-loop containing nucleotide triphosphate hydrolases"/>
    <property type="match status" value="1"/>
</dbReference>
<dbReference type="OrthoDB" id="1201990at2"/>
<reference evidence="1 2" key="1">
    <citation type="journal article" date="2016" name="Int. J. Syst. Evol. Microbiol.">
        <title>Oceanobacillus halophilus sp. nov., a novel moderately halophilic bacterium from a hypersaline lake.</title>
        <authorList>
            <person name="Amoozegar M.A."/>
            <person name="Bagheri M."/>
            <person name="Makhdoumi A."/>
            <person name="Nikou M.M."/>
            <person name="Fazeli S.A.S."/>
            <person name="Schumann P."/>
            <person name="Sproer C."/>
            <person name="Sanchez-Porro C."/>
            <person name="Ventosa A."/>
        </authorList>
    </citation>
    <scope>NUCLEOTIDE SEQUENCE [LARGE SCALE GENOMIC DNA]</scope>
    <source>
        <strain evidence="1 2">DSM 23996</strain>
    </source>
</reference>
<dbReference type="AlphaFoldDB" id="A0A495A644"/>
<gene>
    <name evidence="1" type="ORF">D8M06_08455</name>
</gene>
<protein>
    <submittedName>
        <fullName evidence="1">DNA topology modulation protein</fullName>
    </submittedName>
</protein>
<dbReference type="InterPro" id="IPR052922">
    <property type="entry name" value="Cytidylate_Kinase-2"/>
</dbReference>
<dbReference type="EMBL" id="RBZP01000005">
    <property type="protein sequence ID" value="RKQ33851.1"/>
    <property type="molecule type" value="Genomic_DNA"/>
</dbReference>
<comment type="caution">
    <text evidence="1">The sequence shown here is derived from an EMBL/GenBank/DDBJ whole genome shotgun (WGS) entry which is preliminary data.</text>
</comment>
<dbReference type="SUPFAM" id="SSF52540">
    <property type="entry name" value="P-loop containing nucleoside triphosphate hydrolases"/>
    <property type="match status" value="1"/>
</dbReference>
<dbReference type="Proteomes" id="UP000269301">
    <property type="component" value="Unassembled WGS sequence"/>
</dbReference>
<dbReference type="InterPro" id="IPR027417">
    <property type="entry name" value="P-loop_NTPase"/>
</dbReference>
<dbReference type="PANTHER" id="PTHR37816:SF3">
    <property type="entry name" value="MODULATES DNA TOPOLOGY"/>
    <property type="match status" value="1"/>
</dbReference>
<keyword evidence="2" id="KW-1185">Reference proteome</keyword>
<dbReference type="RefSeq" id="WP_121203966.1">
    <property type="nucleotide sequence ID" value="NZ_RBZP01000005.1"/>
</dbReference>
<dbReference type="PANTHER" id="PTHR37816">
    <property type="entry name" value="YALI0E33011P"/>
    <property type="match status" value="1"/>
</dbReference>
<proteinExistence type="predicted"/>
<dbReference type="NCBIfam" id="NF005994">
    <property type="entry name" value="PRK08118.1"/>
    <property type="match status" value="1"/>
</dbReference>
<name>A0A495A644_9BACI</name>